<evidence type="ECO:0000256" key="1">
    <source>
        <dbReference type="SAM" id="MobiDB-lite"/>
    </source>
</evidence>
<dbReference type="PANTHER" id="PTHR33266:SF1">
    <property type="entry name" value="F-BOX DOMAIN-CONTAINING PROTEIN"/>
    <property type="match status" value="1"/>
</dbReference>
<protein>
    <recommendedName>
        <fullName evidence="4">AAA+ ATPase domain-containing protein</fullName>
    </recommendedName>
</protein>
<name>A0ABD3FAI4_9STRA</name>
<feature type="compositionally biased region" description="Basic residues" evidence="1">
    <location>
        <begin position="388"/>
        <end position="397"/>
    </location>
</feature>
<proteinExistence type="predicted"/>
<organism evidence="2 3">
    <name type="scientific">Phytophthora oleae</name>
    <dbReference type="NCBI Taxonomy" id="2107226"/>
    <lineage>
        <taxon>Eukaryota</taxon>
        <taxon>Sar</taxon>
        <taxon>Stramenopiles</taxon>
        <taxon>Oomycota</taxon>
        <taxon>Peronosporomycetes</taxon>
        <taxon>Peronosporales</taxon>
        <taxon>Peronosporaceae</taxon>
        <taxon>Phytophthora</taxon>
    </lineage>
</organism>
<dbReference type="AlphaFoldDB" id="A0ABD3FAI4"/>
<evidence type="ECO:0000313" key="3">
    <source>
        <dbReference type="Proteomes" id="UP001632037"/>
    </source>
</evidence>
<accession>A0ABD3FAI4</accession>
<evidence type="ECO:0000313" key="2">
    <source>
        <dbReference type="EMBL" id="KAL3663872.1"/>
    </source>
</evidence>
<dbReference type="Proteomes" id="UP001632037">
    <property type="component" value="Unassembled WGS sequence"/>
</dbReference>
<dbReference type="PANTHER" id="PTHR33266">
    <property type="entry name" value="CHROMOSOME 15, WHOLE GENOME SHOTGUN SEQUENCE"/>
    <property type="match status" value="1"/>
</dbReference>
<feature type="region of interest" description="Disordered" evidence="1">
    <location>
        <begin position="388"/>
        <end position="411"/>
    </location>
</feature>
<evidence type="ECO:0008006" key="4">
    <source>
        <dbReference type="Google" id="ProtNLM"/>
    </source>
</evidence>
<keyword evidence="3" id="KW-1185">Reference proteome</keyword>
<reference evidence="2 3" key="1">
    <citation type="submission" date="2024-09" db="EMBL/GenBank/DDBJ databases">
        <title>Genome sequencing and assembly of Phytophthora oleae, isolate VK10A, causative agent of rot of olive drupes.</title>
        <authorList>
            <person name="Conti Taguali S."/>
            <person name="Riolo M."/>
            <person name="La Spada F."/>
            <person name="Cacciola S.O."/>
            <person name="Dionisio G."/>
        </authorList>
    </citation>
    <scope>NUCLEOTIDE SEQUENCE [LARGE SCALE GENOMIC DNA]</scope>
    <source>
        <strain evidence="2 3">VK10A</strain>
    </source>
</reference>
<gene>
    <name evidence="2" type="ORF">V7S43_011284</name>
</gene>
<dbReference type="EMBL" id="JBIMZQ010000026">
    <property type="protein sequence ID" value="KAL3663872.1"/>
    <property type="molecule type" value="Genomic_DNA"/>
</dbReference>
<sequence>MANFLNAEIYKQVQAKFGNEMKLTEAAVANAKDMEKYSDASKLQDEGIKSNLTVLMGNVIQFAYPFAQERTVAFAIAGTAVNNLITQLESKESPSRTQTTAEIEQLKHAFTKTKYVGDAHVKFARYLRRCYKAYARAPNKFKAPYVAVAQSSGFGKSRMILELAVKAMTDKDLNMRVLYMCMRPQNSTGYPKATTSLYQWLFPDEAEESDIVKRLQAIFHYTTEYWDTVQTQWLEVFTDTMAAADVAKALEKTRERQEVKKTSNPDHKPSNRLVLVVIDEARNVFSNPSSGLDRFRMLRHALVSANDGVGDEGQIFGVLVDTNSRIADLSPPATLDPSSRRDDDTGSFTLFPPFVLTHTMDANWLQYCRDKLQEVEADAGGGGVLMKKMKRNRKKAALSKPPTSKWRTKLQ</sequence>
<comment type="caution">
    <text evidence="2">The sequence shown here is derived from an EMBL/GenBank/DDBJ whole genome shotgun (WGS) entry which is preliminary data.</text>
</comment>